<dbReference type="SUPFAM" id="SSF52833">
    <property type="entry name" value="Thioredoxin-like"/>
    <property type="match status" value="1"/>
</dbReference>
<evidence type="ECO:0000313" key="2">
    <source>
        <dbReference type="EMBL" id="AGF49961.1"/>
    </source>
</evidence>
<dbReference type="Proteomes" id="UP000011563">
    <property type="component" value="Chromosome"/>
</dbReference>
<feature type="domain" description="Thioredoxin" evidence="1">
    <location>
        <begin position="12"/>
        <end position="80"/>
    </location>
</feature>
<dbReference type="RefSeq" id="WP_015390056.1">
    <property type="nucleotide sequence ID" value="NC_020285.1"/>
</dbReference>
<dbReference type="PATRIC" id="fig|1208922.3.peg.514"/>
<dbReference type="AlphaFoldDB" id="M1M103"/>
<name>M1M103_9PROT</name>
<keyword evidence="3" id="KW-1185">Reference proteome</keyword>
<evidence type="ECO:0000313" key="3">
    <source>
        <dbReference type="Proteomes" id="UP000011563"/>
    </source>
</evidence>
<dbReference type="Gene3D" id="3.40.30.10">
    <property type="entry name" value="Glutaredoxin"/>
    <property type="match status" value="1"/>
</dbReference>
<reference evidence="2 3" key="1">
    <citation type="journal article" date="2013" name="Genome Biol. Evol.">
        <title>Genome evolution and phylogenomic analysis of candidatus kinetoplastibacterium, the betaproteobacterial endosymbionts of strigomonas and angomonas.</title>
        <authorList>
            <person name="Alves J.M."/>
            <person name="Serrano M.G."/>
            <person name="Maia da Silva F."/>
            <person name="Voegtly L.J."/>
            <person name="Matveyev A.V."/>
            <person name="Teixeira M.M."/>
            <person name="Camargo E.P."/>
            <person name="Buck G.A."/>
        </authorList>
    </citation>
    <scope>NUCLEOTIDE SEQUENCE [LARGE SCALE GENOMIC DNA]</scope>
    <source>
        <strain evidence="2 3">TCC012E</strain>
    </source>
</reference>
<accession>M1M103</accession>
<dbReference type="CDD" id="cd02947">
    <property type="entry name" value="TRX_family"/>
    <property type="match status" value="1"/>
</dbReference>
<dbReference type="EMBL" id="CP003807">
    <property type="protein sequence ID" value="AGF49961.1"/>
    <property type="molecule type" value="Genomic_DNA"/>
</dbReference>
<gene>
    <name evidence="2" type="ORF">BCUE_0814</name>
</gene>
<dbReference type="InterPro" id="IPR013766">
    <property type="entry name" value="Thioredoxin_domain"/>
</dbReference>
<evidence type="ECO:0000259" key="1">
    <source>
        <dbReference type="Pfam" id="PF00085"/>
    </source>
</evidence>
<sequence length="121" mass="14399">MLLYPNKDKFLINKEDCYLILCFCAEWCATCRQYKQKLSILSEQLKKHTFYWIDIEDNYELVGDEDITNFPTLLVQIDEKTVFYGSIDSNIDYLNMIIRTVTNNNKNIATKLPNIWKILEE</sequence>
<dbReference type="Pfam" id="PF00085">
    <property type="entry name" value="Thioredoxin"/>
    <property type="match status" value="1"/>
</dbReference>
<proteinExistence type="predicted"/>
<protein>
    <submittedName>
        <fullName evidence="2">Thioredoxin-like protein</fullName>
    </submittedName>
</protein>
<dbReference type="KEGG" id="kbt:BCUE_0814"/>
<dbReference type="InterPro" id="IPR036249">
    <property type="entry name" value="Thioredoxin-like_sf"/>
</dbReference>
<organism evidence="2 3">
    <name type="scientific">Candidatus Kinetoplastidibacterium blastocrithidiae TCC012E</name>
    <dbReference type="NCBI Taxonomy" id="1208922"/>
    <lineage>
        <taxon>Bacteria</taxon>
        <taxon>Pseudomonadati</taxon>
        <taxon>Pseudomonadota</taxon>
        <taxon>Betaproteobacteria</taxon>
        <taxon>Candidatus Kinetoplastidibacterium</taxon>
    </lineage>
</organism>
<dbReference type="HOGENOM" id="CLU_141074_0_0_4"/>